<evidence type="ECO:0000313" key="2">
    <source>
        <dbReference type="Proteomes" id="UP000076532"/>
    </source>
</evidence>
<gene>
    <name evidence="1" type="ORF">FIBSPDRAFT_880249</name>
</gene>
<proteinExistence type="predicted"/>
<sequence length="71" mass="7677">VLPPDPESAFSANSWPDGLSPMHLKWSASACATGSDLNEPFERLLDAFSGADDWHSAPSPTVQCIDYNRIS</sequence>
<feature type="non-terminal residue" evidence="1">
    <location>
        <position position="1"/>
    </location>
</feature>
<organism evidence="1 2">
    <name type="scientific">Athelia psychrophila</name>
    <dbReference type="NCBI Taxonomy" id="1759441"/>
    <lineage>
        <taxon>Eukaryota</taxon>
        <taxon>Fungi</taxon>
        <taxon>Dikarya</taxon>
        <taxon>Basidiomycota</taxon>
        <taxon>Agaricomycotina</taxon>
        <taxon>Agaricomycetes</taxon>
        <taxon>Agaricomycetidae</taxon>
        <taxon>Atheliales</taxon>
        <taxon>Atheliaceae</taxon>
        <taxon>Athelia</taxon>
    </lineage>
</organism>
<dbReference type="AlphaFoldDB" id="A0A167T451"/>
<evidence type="ECO:0000313" key="1">
    <source>
        <dbReference type="EMBL" id="KZP02541.1"/>
    </source>
</evidence>
<name>A0A167T451_9AGAM</name>
<dbReference type="Proteomes" id="UP000076532">
    <property type="component" value="Unassembled WGS sequence"/>
</dbReference>
<protein>
    <submittedName>
        <fullName evidence="1">Uncharacterized protein</fullName>
    </submittedName>
</protein>
<keyword evidence="2" id="KW-1185">Reference proteome</keyword>
<feature type="non-terminal residue" evidence="1">
    <location>
        <position position="71"/>
    </location>
</feature>
<reference evidence="1 2" key="1">
    <citation type="journal article" date="2016" name="Mol. Biol. Evol.">
        <title>Comparative Genomics of Early-Diverging Mushroom-Forming Fungi Provides Insights into the Origins of Lignocellulose Decay Capabilities.</title>
        <authorList>
            <person name="Nagy L.G."/>
            <person name="Riley R."/>
            <person name="Tritt A."/>
            <person name="Adam C."/>
            <person name="Daum C."/>
            <person name="Floudas D."/>
            <person name="Sun H."/>
            <person name="Yadav J.S."/>
            <person name="Pangilinan J."/>
            <person name="Larsson K.H."/>
            <person name="Matsuura K."/>
            <person name="Barry K."/>
            <person name="Labutti K."/>
            <person name="Kuo R."/>
            <person name="Ohm R.A."/>
            <person name="Bhattacharya S.S."/>
            <person name="Shirouzu T."/>
            <person name="Yoshinaga Y."/>
            <person name="Martin F.M."/>
            <person name="Grigoriev I.V."/>
            <person name="Hibbett D.S."/>
        </authorList>
    </citation>
    <scope>NUCLEOTIDE SEQUENCE [LARGE SCALE GENOMIC DNA]</scope>
    <source>
        <strain evidence="1 2">CBS 109695</strain>
    </source>
</reference>
<accession>A0A167T451</accession>
<dbReference type="EMBL" id="KV418476">
    <property type="protein sequence ID" value="KZP02541.1"/>
    <property type="molecule type" value="Genomic_DNA"/>
</dbReference>